<dbReference type="Gene3D" id="2.130.10.10">
    <property type="entry name" value="YVTN repeat-like/Quinoprotein amine dehydrogenase"/>
    <property type="match status" value="1"/>
</dbReference>
<accession>A0A423PEJ6</accession>
<evidence type="ECO:0000256" key="1">
    <source>
        <dbReference type="SAM" id="SignalP"/>
    </source>
</evidence>
<dbReference type="SUPFAM" id="SSF50969">
    <property type="entry name" value="YVTN repeat-like/Quinoprotein amine dehydrogenase"/>
    <property type="match status" value="1"/>
</dbReference>
<keyword evidence="3" id="KW-1185">Reference proteome</keyword>
<dbReference type="PANTHER" id="PTHR31270">
    <property type="entry name" value="GLUTAMINYL-PEPTIDE CYCLOTRANSFERASE"/>
    <property type="match status" value="1"/>
</dbReference>
<dbReference type="InterPro" id="IPR007788">
    <property type="entry name" value="QCT"/>
</dbReference>
<evidence type="ECO:0000313" key="2">
    <source>
        <dbReference type="EMBL" id="ROO23990.1"/>
    </source>
</evidence>
<organism evidence="2 3">
    <name type="scientific">Salinisphaera orenii MK-B5</name>
    <dbReference type="NCBI Taxonomy" id="856730"/>
    <lineage>
        <taxon>Bacteria</taxon>
        <taxon>Pseudomonadati</taxon>
        <taxon>Pseudomonadota</taxon>
        <taxon>Gammaproteobacteria</taxon>
        <taxon>Salinisphaerales</taxon>
        <taxon>Salinisphaeraceae</taxon>
        <taxon>Salinisphaera</taxon>
    </lineage>
</organism>
<comment type="caution">
    <text evidence="2">The sequence shown here is derived from an EMBL/GenBank/DDBJ whole genome shotgun (WGS) entry which is preliminary data.</text>
</comment>
<dbReference type="InterPro" id="IPR011044">
    <property type="entry name" value="Quino_amine_DH_bsu"/>
</dbReference>
<dbReference type="AlphaFoldDB" id="A0A423PEJ6"/>
<sequence length="269" mass="29219">MRSFSRRHAGPWLLLLLLICAGAAAAAPSERARILASHHHDPDAFTQGLLVADGLLYESTGGYGDSSLRRVAPASGEVLQTRSLSRDHFGEGLARVGARLYQLTWKAGMAFVYDRDSLARIDRLTYEGQGWGLTYDGAHLIMSDGSATLQLRDPDDFRRVGALEVTENGQPVDELNELEYIDGEIWANVWYRDRILRIDPRTGDVIASLDAAPLRAALPADAEAGVLNGIAYDASAGRIYATGKNWPRLFEIARPTAGRADPGASLSAE</sequence>
<keyword evidence="2" id="KW-0808">Transferase</keyword>
<feature type="chain" id="PRO_5019287061" evidence="1">
    <location>
        <begin position="27"/>
        <end position="269"/>
    </location>
</feature>
<proteinExistence type="predicted"/>
<dbReference type="Pfam" id="PF05096">
    <property type="entry name" value="Glu_cyclase_2"/>
    <property type="match status" value="1"/>
</dbReference>
<keyword evidence="1" id="KW-0732">Signal</keyword>
<evidence type="ECO:0000313" key="3">
    <source>
        <dbReference type="Proteomes" id="UP000283993"/>
    </source>
</evidence>
<dbReference type="PANTHER" id="PTHR31270:SF1">
    <property type="entry name" value="GLUTAMINYL-PEPTIDE CYCLOTRANSFERASE"/>
    <property type="match status" value="1"/>
</dbReference>
<protein>
    <submittedName>
        <fullName evidence="2">Glutamine cyclotransferase</fullName>
    </submittedName>
</protein>
<reference evidence="2 3" key="1">
    <citation type="submission" date="2013-10" db="EMBL/GenBank/DDBJ databases">
        <title>Salinisphaera orenii MK-B5 Genome Sequencing.</title>
        <authorList>
            <person name="Lai Q."/>
            <person name="Li C."/>
            <person name="Shao Z."/>
        </authorList>
    </citation>
    <scope>NUCLEOTIDE SEQUENCE [LARGE SCALE GENOMIC DNA]</scope>
    <source>
        <strain evidence="2 3">MK-B5</strain>
    </source>
</reference>
<dbReference type="Proteomes" id="UP000283993">
    <property type="component" value="Unassembled WGS sequence"/>
</dbReference>
<feature type="signal peptide" evidence="1">
    <location>
        <begin position="1"/>
        <end position="26"/>
    </location>
</feature>
<dbReference type="InterPro" id="IPR015943">
    <property type="entry name" value="WD40/YVTN_repeat-like_dom_sf"/>
</dbReference>
<dbReference type="EMBL" id="AYKH01000044">
    <property type="protein sequence ID" value="ROO23990.1"/>
    <property type="molecule type" value="Genomic_DNA"/>
</dbReference>
<gene>
    <name evidence="2" type="ORF">SAOR_16285</name>
</gene>
<dbReference type="RefSeq" id="WP_123632354.1">
    <property type="nucleotide sequence ID" value="NZ_AYKH01000044.1"/>
</dbReference>
<name>A0A423PEJ6_9GAMM</name>
<dbReference type="GO" id="GO:0016603">
    <property type="term" value="F:glutaminyl-peptide cyclotransferase activity"/>
    <property type="evidence" value="ECO:0007669"/>
    <property type="project" value="InterPro"/>
</dbReference>